<dbReference type="RefSeq" id="WP_068948615.1">
    <property type="nucleotide sequence ID" value="NZ_CP015922.1"/>
</dbReference>
<dbReference type="OrthoDB" id="9131955at2"/>
<feature type="transmembrane region" description="Helical" evidence="1">
    <location>
        <begin position="57"/>
        <end position="80"/>
    </location>
</feature>
<protein>
    <recommendedName>
        <fullName evidence="4">Transmembrane protein</fullName>
    </recommendedName>
</protein>
<evidence type="ECO:0000256" key="1">
    <source>
        <dbReference type="SAM" id="Phobius"/>
    </source>
</evidence>
<feature type="transmembrane region" description="Helical" evidence="1">
    <location>
        <begin position="92"/>
        <end position="109"/>
    </location>
</feature>
<reference evidence="3" key="1">
    <citation type="submission" date="2016-05" db="EMBL/GenBank/DDBJ databases">
        <title>Polynucleobacter sp. QLW-P1FAT50C-4 genome.</title>
        <authorList>
            <person name="Hahn M.W."/>
        </authorList>
    </citation>
    <scope>NUCLEOTIDE SEQUENCE [LARGE SCALE GENOMIC DNA]</scope>
    <source>
        <strain evidence="3">QLW-P1FAT50C-4</strain>
    </source>
</reference>
<evidence type="ECO:0008006" key="4">
    <source>
        <dbReference type="Google" id="ProtNLM"/>
    </source>
</evidence>
<proteinExistence type="predicted"/>
<dbReference type="AlphaFoldDB" id="A0A191UEY3"/>
<gene>
    <name evidence="2" type="ORF">A8O14_05620</name>
</gene>
<evidence type="ECO:0000313" key="2">
    <source>
        <dbReference type="EMBL" id="ANI99603.1"/>
    </source>
</evidence>
<dbReference type="Proteomes" id="UP000078463">
    <property type="component" value="Chromosome"/>
</dbReference>
<evidence type="ECO:0000313" key="3">
    <source>
        <dbReference type="Proteomes" id="UP000078463"/>
    </source>
</evidence>
<dbReference type="STRING" id="1743168.A8O14_05620"/>
<keyword evidence="1" id="KW-1133">Transmembrane helix</keyword>
<sequence>MTNTSTTSPIKHSFKEGLIEEAKKAFALTVYFGTWFCSLTFLALTSLDERPIPLAPFGMSLIKAALCAKFMLIAQAVFPIKVDKNNGIIKSLFIESMLYLIIVLMLNYLEAGIDGLIHGKEFLISMTAFGQNNPLRVFAMAMVYWLIVWPYLVFIGMKLKLGSNATVAILFGSKS</sequence>
<feature type="transmembrane region" description="Helical" evidence="1">
    <location>
        <begin position="135"/>
        <end position="154"/>
    </location>
</feature>
<keyword evidence="3" id="KW-1185">Reference proteome</keyword>
<dbReference type="EMBL" id="CP015922">
    <property type="protein sequence ID" value="ANI99603.1"/>
    <property type="molecule type" value="Genomic_DNA"/>
</dbReference>
<keyword evidence="1" id="KW-0472">Membrane</keyword>
<accession>A0A191UEY3</accession>
<name>A0A191UEY3_9BURK</name>
<keyword evidence="1" id="KW-0812">Transmembrane</keyword>
<dbReference type="KEGG" id="pwu:A8O14_05620"/>
<feature type="transmembrane region" description="Helical" evidence="1">
    <location>
        <begin position="25"/>
        <end position="45"/>
    </location>
</feature>
<organism evidence="2 3">
    <name type="scientific">Polynucleobacter wuianus</name>
    <dbReference type="NCBI Taxonomy" id="1743168"/>
    <lineage>
        <taxon>Bacteria</taxon>
        <taxon>Pseudomonadati</taxon>
        <taxon>Pseudomonadota</taxon>
        <taxon>Betaproteobacteria</taxon>
        <taxon>Burkholderiales</taxon>
        <taxon>Burkholderiaceae</taxon>
        <taxon>Polynucleobacter</taxon>
    </lineage>
</organism>